<dbReference type="Proteomes" id="UP000539052">
    <property type="component" value="Unassembled WGS sequence"/>
</dbReference>
<evidence type="ECO:0000313" key="2">
    <source>
        <dbReference type="Proteomes" id="UP000539052"/>
    </source>
</evidence>
<keyword evidence="2" id="KW-1185">Reference proteome</keyword>
<name>A0ABX1VSJ4_9FIRM</name>
<dbReference type="EMBL" id="JAAOXG010000008">
    <property type="protein sequence ID" value="NNJ29168.1"/>
    <property type="molecule type" value="Genomic_DNA"/>
</dbReference>
<gene>
    <name evidence="1" type="ORF">G9470_05045</name>
</gene>
<comment type="caution">
    <text evidence="1">The sequence shown here is derived from an EMBL/GenBank/DDBJ whole genome shotgun (WGS) entry which is preliminary data.</text>
</comment>
<dbReference type="RefSeq" id="WP_170820447.1">
    <property type="nucleotide sequence ID" value="NZ_JAAOXG010000008.1"/>
</dbReference>
<proteinExistence type="predicted"/>
<protein>
    <submittedName>
        <fullName evidence="1">Uncharacterized protein</fullName>
    </submittedName>
</protein>
<evidence type="ECO:0000313" key="1">
    <source>
        <dbReference type="EMBL" id="NNJ29168.1"/>
    </source>
</evidence>
<reference evidence="1 2" key="1">
    <citation type="submission" date="2020-03" db="EMBL/GenBank/DDBJ databases">
        <title>Genome Sequence of industrial isolate, B5A.</title>
        <authorList>
            <person name="Sharma S."/>
            <person name="Patil P.B."/>
            <person name="Korpole S."/>
        </authorList>
    </citation>
    <scope>NUCLEOTIDE SEQUENCE [LARGE SCALE GENOMIC DNA]</scope>
    <source>
        <strain evidence="1 2">PI-S10-B5A</strain>
    </source>
</reference>
<organism evidence="1 2">
    <name type="scientific">Lacrimispora defluvii</name>
    <dbReference type="NCBI Taxonomy" id="2719233"/>
    <lineage>
        <taxon>Bacteria</taxon>
        <taxon>Bacillati</taxon>
        <taxon>Bacillota</taxon>
        <taxon>Clostridia</taxon>
        <taxon>Lachnospirales</taxon>
        <taxon>Lachnospiraceae</taxon>
        <taxon>Lacrimispora</taxon>
    </lineage>
</organism>
<sequence>MNNLVIKTNTKFMEEFQISSFCQSSGKLTSFSPESDNEITYFSNGYENFTEITTDQNSDTGFTKRILPYHGSNLCVGKAGDGRLILLYTRSEELFCVQEETVGSRKFSGEIPISMPLPSDTDKIYSILIQPLEQGFAVGIIAHCGSNNLYYLIYGLWQEKVPVFQQLPNGFVNPCGVFQGNTQETLRFTVWDKHISEFQFSQGKWLNYKISENISPSLMASAQFDEQHSCLFACAKTASGYIFAYIEQNPATLTAAVNIIDYTDLITDLQTIVYINPYESYQREIHVLALSDKKNLMHCRIRYNKNDSIYYYSTLNDLGFEQVESISFVKNNPIDLEAYISFTDHKKITKISYGFLTSLWNEEEITIPKETYMQSLSGYSTEFIFQDDQGIPYPNLSVNLWSNDIIRAKINGTFYLLSLQNKIQILTDSNGKIKVYQPTLELASSALVINVPSLMPLGKTYVMKQSDVVKKKLEYITPEQLLDAKKSDGT</sequence>
<accession>A0ABX1VSJ4</accession>